<reference evidence="2 3" key="1">
    <citation type="submission" date="2024-04" db="EMBL/GenBank/DDBJ databases">
        <authorList>
            <person name="Fracassetti M."/>
        </authorList>
    </citation>
    <scope>NUCLEOTIDE SEQUENCE [LARGE SCALE GENOMIC DNA]</scope>
</reference>
<feature type="region of interest" description="Disordered" evidence="1">
    <location>
        <begin position="1"/>
        <end position="45"/>
    </location>
</feature>
<gene>
    <name evidence="2" type="ORF">LTRI10_LOCUS25084</name>
</gene>
<dbReference type="EMBL" id="OZ034817">
    <property type="protein sequence ID" value="CAL1383842.1"/>
    <property type="molecule type" value="Genomic_DNA"/>
</dbReference>
<organism evidence="2 3">
    <name type="scientific">Linum trigynum</name>
    <dbReference type="NCBI Taxonomy" id="586398"/>
    <lineage>
        <taxon>Eukaryota</taxon>
        <taxon>Viridiplantae</taxon>
        <taxon>Streptophyta</taxon>
        <taxon>Embryophyta</taxon>
        <taxon>Tracheophyta</taxon>
        <taxon>Spermatophyta</taxon>
        <taxon>Magnoliopsida</taxon>
        <taxon>eudicotyledons</taxon>
        <taxon>Gunneridae</taxon>
        <taxon>Pentapetalae</taxon>
        <taxon>rosids</taxon>
        <taxon>fabids</taxon>
        <taxon>Malpighiales</taxon>
        <taxon>Linaceae</taxon>
        <taxon>Linum</taxon>
    </lineage>
</organism>
<proteinExistence type="predicted"/>
<accession>A0AAV2EDM2</accession>
<dbReference type="AlphaFoldDB" id="A0AAV2EDM2"/>
<name>A0AAV2EDM2_9ROSI</name>
<feature type="compositionally biased region" description="Basic and acidic residues" evidence="1">
    <location>
        <begin position="10"/>
        <end position="29"/>
    </location>
</feature>
<evidence type="ECO:0000313" key="2">
    <source>
        <dbReference type="EMBL" id="CAL1383842.1"/>
    </source>
</evidence>
<evidence type="ECO:0000313" key="3">
    <source>
        <dbReference type="Proteomes" id="UP001497516"/>
    </source>
</evidence>
<evidence type="ECO:0000256" key="1">
    <source>
        <dbReference type="SAM" id="MobiDB-lite"/>
    </source>
</evidence>
<dbReference type="Proteomes" id="UP001497516">
    <property type="component" value="Chromosome 4"/>
</dbReference>
<protein>
    <submittedName>
        <fullName evidence="2">Uncharacterized protein</fullName>
    </submittedName>
</protein>
<keyword evidence="3" id="KW-1185">Reference proteome</keyword>
<sequence length="74" mass="8167">MGSSIFLPSHVERRGGDNTDEVQKSDSSKKQLRLGKYGGTRQHSTLKSGVLTPTLCRLQQGKIDLQSSRKIMGH</sequence>